<dbReference type="Proteomes" id="UP000050761">
    <property type="component" value="Unassembled WGS sequence"/>
</dbReference>
<feature type="domain" description="Reverse transcriptase" evidence="1">
    <location>
        <begin position="1"/>
        <end position="65"/>
    </location>
</feature>
<dbReference type="GO" id="GO:0032230">
    <property type="term" value="P:positive regulation of synaptic transmission, GABAergic"/>
    <property type="evidence" value="ECO:0007669"/>
    <property type="project" value="TreeGrafter"/>
</dbReference>
<dbReference type="GO" id="GO:0032224">
    <property type="term" value="P:positive regulation of synaptic transmission, cholinergic"/>
    <property type="evidence" value="ECO:0007669"/>
    <property type="project" value="TreeGrafter"/>
</dbReference>
<dbReference type="OrthoDB" id="10069766at2759"/>
<evidence type="ECO:0000313" key="3">
    <source>
        <dbReference type="Proteomes" id="UP000050761"/>
    </source>
</evidence>
<dbReference type="WBParaSite" id="HPBE_0002196601-mRNA-1">
    <property type="protein sequence ID" value="HPBE_0002196601-mRNA-1"/>
    <property type="gene ID" value="HPBE_0002196601"/>
</dbReference>
<reference evidence="4" key="2">
    <citation type="submission" date="2019-09" db="UniProtKB">
        <authorList>
            <consortium name="WormBaseParasite"/>
        </authorList>
    </citation>
    <scope>IDENTIFICATION</scope>
</reference>
<protein>
    <submittedName>
        <fullName evidence="4">Reverse transcriptase domain-containing protein</fullName>
    </submittedName>
</protein>
<sequence length="248" mass="29410">MPFREIFPWTLLYADDVMLASEDKGELEREVQAWCDRLEMFWLRLNVKKTEYLTTDWLSLTGVLYDKKMSERFLKSKIYRTVFRPVAMYGAECWSATKETESRRSVMETKMLRWTAGVTRLNHIRNAAIRQKFGFAPIADKMREARLRWCGHVVRGNEDSDESSYLRAKWSQFDLFMLLMHVLSCALHGYELFSILVPSLGLVYRPWFGVIRSPRPFIMVRFIRSLVRFKLPRNRIKQIIKCVFSPPS</sequence>
<dbReference type="PANTHER" id="PTHR46141">
    <property type="entry name" value="SODIUM LEAK CHANNEL NON-SELECTIVE PROTEIN"/>
    <property type="match status" value="1"/>
</dbReference>
<dbReference type="InterPro" id="IPR000477">
    <property type="entry name" value="RT_dom"/>
</dbReference>
<dbReference type="PROSITE" id="PS50878">
    <property type="entry name" value="RT_POL"/>
    <property type="match status" value="1"/>
</dbReference>
<reference evidence="2 3" key="1">
    <citation type="submission" date="2018-11" db="EMBL/GenBank/DDBJ databases">
        <authorList>
            <consortium name="Pathogen Informatics"/>
        </authorList>
    </citation>
    <scope>NUCLEOTIDE SEQUENCE [LARGE SCALE GENOMIC DNA]</scope>
</reference>
<name>A0A3P8G2T4_HELPZ</name>
<dbReference type="GO" id="GO:0005886">
    <property type="term" value="C:plasma membrane"/>
    <property type="evidence" value="ECO:0007669"/>
    <property type="project" value="TreeGrafter"/>
</dbReference>
<keyword evidence="3" id="KW-1185">Reference proteome</keyword>
<dbReference type="AlphaFoldDB" id="A0A3P8G2T4"/>
<dbReference type="GO" id="GO:0005261">
    <property type="term" value="F:monoatomic cation channel activity"/>
    <property type="evidence" value="ECO:0007669"/>
    <property type="project" value="InterPro"/>
</dbReference>
<gene>
    <name evidence="2" type="ORF">HPBE_LOCUS21965</name>
</gene>
<evidence type="ECO:0000259" key="1">
    <source>
        <dbReference type="PROSITE" id="PS50878"/>
    </source>
</evidence>
<evidence type="ECO:0000313" key="2">
    <source>
        <dbReference type="EMBL" id="VDP29369.1"/>
    </source>
</evidence>
<evidence type="ECO:0000313" key="4">
    <source>
        <dbReference type="WBParaSite" id="HPBE_0002196601-mRNA-1"/>
    </source>
</evidence>
<proteinExistence type="predicted"/>
<dbReference type="InterPro" id="IPR028823">
    <property type="entry name" value="NALCN"/>
</dbReference>
<accession>A0A3P8G2T4</accession>
<dbReference type="EMBL" id="UZAH01033517">
    <property type="protein sequence ID" value="VDP29369.1"/>
    <property type="molecule type" value="Genomic_DNA"/>
</dbReference>
<dbReference type="PANTHER" id="PTHR46141:SF1">
    <property type="entry name" value="SODIUM LEAK CHANNEL NALCN"/>
    <property type="match status" value="1"/>
</dbReference>
<organism evidence="2">
    <name type="scientific">Heligmosomoides polygyrus</name>
    <name type="common">Parasitic roundworm</name>
    <dbReference type="NCBI Taxonomy" id="6339"/>
    <lineage>
        <taxon>Eukaryota</taxon>
        <taxon>Metazoa</taxon>
        <taxon>Ecdysozoa</taxon>
        <taxon>Nematoda</taxon>
        <taxon>Chromadorea</taxon>
        <taxon>Rhabditida</taxon>
        <taxon>Rhabditina</taxon>
        <taxon>Rhabditomorpha</taxon>
        <taxon>Strongyloidea</taxon>
        <taxon>Heligmosomidae</taxon>
        <taxon>Heligmosomoides</taxon>
    </lineage>
</organism>